<dbReference type="Pfam" id="PF00086">
    <property type="entry name" value="Thyroglobulin_1"/>
    <property type="match status" value="2"/>
</dbReference>
<sequence>MWGQLILFSLFSFTDALLNENCSPKSCRSGMDSKKAACGSDGVSYVNRCHLELARCQQRNLTFVHRGNCRPDEQQTCAAHAIAVAILNSASSKSSATASDRYAPQCRTDGNFAAGQCHPQIGYCWCVTAQGFPIPLTVVPYRTGLKHKCGKIKKSTMRRSSANGAGQKKPAKACSLEDKALFNSNLIHIFTTEWMRNTEQPKSAATDAKVLEWKFDNMNLDKNEHLDRNEYKDLKRLVKKVVKPKRCAKSFAKACDMNRDQMITKHEWAQCLTRDGKDEKAGGEEAQNLDQDEEDEADEGEDIHLPPYRPSSILTDGSRNFNGGTNYDDDSSERRDEDETGCLSDRKTALGEGTQLYVPECTPDGRYAKVQCYKSAGYCFCVNEDTGKNIAGTAVKDQVPKCDQIVTVSRSMKGCPDDKKNAFLKDLMEYLHTSMIKETNGTTITGIGGSAWRSTKEEQVASWSFVFFDKNKNKVLDKAEWKSFKDTMSTVKNLKRCGKKLPRYCDINKDRHISMTEWLDCLNTNKYQEPL</sequence>
<dbReference type="SUPFAM" id="SSF47473">
    <property type="entry name" value="EF-hand"/>
    <property type="match status" value="2"/>
</dbReference>
<keyword evidence="5" id="KW-0106">Calcium</keyword>
<gene>
    <name evidence="14" type="primary">LOC108563732</name>
</gene>
<dbReference type="PROSITE" id="PS51162">
    <property type="entry name" value="THYROGLOBULIN_1_2"/>
    <property type="match status" value="2"/>
</dbReference>
<keyword evidence="3 10" id="KW-0732">Signal</keyword>
<dbReference type="InterPro" id="IPR051950">
    <property type="entry name" value="Dev_reg/Prot_inhib"/>
</dbReference>
<organism evidence="13 14">
    <name type="scientific">Nicrophorus vespilloides</name>
    <name type="common">Boreal carrion beetle</name>
    <dbReference type="NCBI Taxonomy" id="110193"/>
    <lineage>
        <taxon>Eukaryota</taxon>
        <taxon>Metazoa</taxon>
        <taxon>Ecdysozoa</taxon>
        <taxon>Arthropoda</taxon>
        <taxon>Hexapoda</taxon>
        <taxon>Insecta</taxon>
        <taxon>Pterygota</taxon>
        <taxon>Neoptera</taxon>
        <taxon>Endopterygota</taxon>
        <taxon>Coleoptera</taxon>
        <taxon>Polyphaga</taxon>
        <taxon>Staphyliniformia</taxon>
        <taxon>Silphidae</taxon>
        <taxon>Nicrophorinae</taxon>
        <taxon>Nicrophorus</taxon>
    </lineage>
</organism>
<evidence type="ECO:0000259" key="11">
    <source>
        <dbReference type="PROSITE" id="PS51162"/>
    </source>
</evidence>
<dbReference type="Gene3D" id="4.10.800.10">
    <property type="entry name" value="Thyroglobulin type-1"/>
    <property type="match status" value="2"/>
</dbReference>
<evidence type="ECO:0000256" key="6">
    <source>
        <dbReference type="ARBA" id="ARBA00023157"/>
    </source>
</evidence>
<evidence type="ECO:0000256" key="4">
    <source>
        <dbReference type="ARBA" id="ARBA00022737"/>
    </source>
</evidence>
<dbReference type="InterPro" id="IPR002350">
    <property type="entry name" value="Kazal_dom"/>
</dbReference>
<dbReference type="InterPro" id="IPR036857">
    <property type="entry name" value="Thyroglobulin_1_sf"/>
</dbReference>
<dbReference type="GeneID" id="108563732"/>
<evidence type="ECO:0000256" key="8">
    <source>
        <dbReference type="PROSITE-ProRule" id="PRU00500"/>
    </source>
</evidence>
<dbReference type="PANTHER" id="PTHR12352">
    <property type="entry name" value="SECRETED MODULAR CALCIUM-BINDING PROTEIN"/>
    <property type="match status" value="1"/>
</dbReference>
<feature type="region of interest" description="Disordered" evidence="9">
    <location>
        <begin position="276"/>
        <end position="345"/>
    </location>
</feature>
<feature type="disulfide bond" evidence="8">
    <location>
        <begin position="117"/>
        <end position="124"/>
    </location>
</feature>
<evidence type="ECO:0000256" key="5">
    <source>
        <dbReference type="ARBA" id="ARBA00022837"/>
    </source>
</evidence>
<dbReference type="Proteomes" id="UP000695000">
    <property type="component" value="Unplaced"/>
</dbReference>
<keyword evidence="13" id="KW-1185">Reference proteome</keyword>
<feature type="compositionally biased region" description="Polar residues" evidence="9">
    <location>
        <begin position="312"/>
        <end position="325"/>
    </location>
</feature>
<feature type="chain" id="PRO_5047081511" evidence="10">
    <location>
        <begin position="17"/>
        <end position="531"/>
    </location>
</feature>
<keyword evidence="6 8" id="KW-1015">Disulfide bond</keyword>
<dbReference type="InterPro" id="IPR019577">
    <property type="entry name" value="SPARC/Testican_Ca-bd-dom"/>
</dbReference>
<dbReference type="CDD" id="cd00191">
    <property type="entry name" value="TY"/>
    <property type="match status" value="2"/>
</dbReference>
<proteinExistence type="predicted"/>
<evidence type="ECO:0000256" key="9">
    <source>
        <dbReference type="SAM" id="MobiDB-lite"/>
    </source>
</evidence>
<dbReference type="Gene3D" id="1.10.238.10">
    <property type="entry name" value="EF-hand"/>
    <property type="match status" value="2"/>
</dbReference>
<evidence type="ECO:0000256" key="3">
    <source>
        <dbReference type="ARBA" id="ARBA00022729"/>
    </source>
</evidence>
<feature type="signal peptide" evidence="10">
    <location>
        <begin position="1"/>
        <end position="16"/>
    </location>
</feature>
<dbReference type="CDD" id="cd16234">
    <property type="entry name" value="EFh_SPARC_SMOC"/>
    <property type="match status" value="2"/>
</dbReference>
<evidence type="ECO:0000313" key="14">
    <source>
        <dbReference type="RefSeq" id="XP_017777976.1"/>
    </source>
</evidence>
<comment type="subcellular location">
    <subcellularLocation>
        <location evidence="1">Secreted</location>
    </subcellularLocation>
</comment>
<reference evidence="14" key="1">
    <citation type="submission" date="2025-08" db="UniProtKB">
        <authorList>
            <consortium name="RefSeq"/>
        </authorList>
    </citation>
    <scope>IDENTIFICATION</scope>
    <source>
        <tissue evidence="14">Whole Larva</tissue>
    </source>
</reference>
<dbReference type="Pfam" id="PF10591">
    <property type="entry name" value="SPARC_Ca_bdg"/>
    <property type="match status" value="2"/>
</dbReference>
<keyword evidence="2" id="KW-0964">Secreted</keyword>
<dbReference type="PROSITE" id="PS51465">
    <property type="entry name" value="KAZAL_2"/>
    <property type="match status" value="1"/>
</dbReference>
<dbReference type="SUPFAM" id="SSF57610">
    <property type="entry name" value="Thyroglobulin type-1 domain"/>
    <property type="match status" value="2"/>
</dbReference>
<protein>
    <submittedName>
        <fullName evidence="14">SPARC-related modular calcium-binding protein 2</fullName>
    </submittedName>
</protein>
<dbReference type="SUPFAM" id="SSF100895">
    <property type="entry name" value="Kazal-type serine protease inhibitors"/>
    <property type="match status" value="1"/>
</dbReference>
<dbReference type="Gene3D" id="3.30.60.30">
    <property type="match status" value="1"/>
</dbReference>
<accession>A0ABM1MTS6</accession>
<evidence type="ECO:0000259" key="12">
    <source>
        <dbReference type="PROSITE" id="PS51465"/>
    </source>
</evidence>
<dbReference type="SMART" id="SM00211">
    <property type="entry name" value="TY"/>
    <property type="match status" value="2"/>
</dbReference>
<feature type="disulfide bond" evidence="8">
    <location>
        <begin position="372"/>
        <end position="379"/>
    </location>
</feature>
<evidence type="ECO:0000256" key="1">
    <source>
        <dbReference type="ARBA" id="ARBA00004613"/>
    </source>
</evidence>
<dbReference type="InterPro" id="IPR000716">
    <property type="entry name" value="Thyroglobulin_1"/>
</dbReference>
<evidence type="ECO:0000256" key="7">
    <source>
        <dbReference type="ARBA" id="ARBA00023180"/>
    </source>
</evidence>
<dbReference type="InterPro" id="IPR018247">
    <property type="entry name" value="EF_Hand_1_Ca_BS"/>
</dbReference>
<evidence type="ECO:0000256" key="10">
    <source>
        <dbReference type="SAM" id="SignalP"/>
    </source>
</evidence>
<feature type="domain" description="Thyroglobulin type-1" evidence="11">
    <location>
        <begin position="339"/>
        <end position="402"/>
    </location>
</feature>
<dbReference type="InterPro" id="IPR011992">
    <property type="entry name" value="EF-hand-dom_pair"/>
</dbReference>
<dbReference type="PROSITE" id="PS00018">
    <property type="entry name" value="EF_HAND_1"/>
    <property type="match status" value="3"/>
</dbReference>
<feature type="compositionally biased region" description="Acidic residues" evidence="9">
    <location>
        <begin position="290"/>
        <end position="301"/>
    </location>
</feature>
<dbReference type="CDD" id="cd00104">
    <property type="entry name" value="KAZAL_FS"/>
    <property type="match status" value="1"/>
</dbReference>
<dbReference type="Pfam" id="PF07648">
    <property type="entry name" value="Kazal_2"/>
    <property type="match status" value="1"/>
</dbReference>
<dbReference type="PROSITE" id="PS00484">
    <property type="entry name" value="THYROGLOBULIN_1_1"/>
    <property type="match status" value="2"/>
</dbReference>
<dbReference type="SMART" id="SM00280">
    <property type="entry name" value="KAZAL"/>
    <property type="match status" value="1"/>
</dbReference>
<keyword evidence="4" id="KW-0677">Repeat</keyword>
<evidence type="ECO:0000256" key="2">
    <source>
        <dbReference type="ARBA" id="ARBA00022525"/>
    </source>
</evidence>
<keyword evidence="7" id="KW-0325">Glycoprotein</keyword>
<dbReference type="PANTHER" id="PTHR12352:SF30">
    <property type="entry name" value="FI05255P"/>
    <property type="match status" value="1"/>
</dbReference>
<dbReference type="RefSeq" id="XP_017777976.1">
    <property type="nucleotide sequence ID" value="XM_017922487.1"/>
</dbReference>
<feature type="disulfide bond" evidence="8">
    <location>
        <begin position="342"/>
        <end position="361"/>
    </location>
</feature>
<feature type="domain" description="Kazal-like" evidence="12">
    <location>
        <begin position="16"/>
        <end position="71"/>
    </location>
</feature>
<comment type="caution">
    <text evidence="8">Lacks conserved residue(s) required for the propagation of feature annotation.</text>
</comment>
<name>A0ABM1MTS6_NICVS</name>
<evidence type="ECO:0000313" key="13">
    <source>
        <dbReference type="Proteomes" id="UP000695000"/>
    </source>
</evidence>
<feature type="domain" description="Thyroglobulin type-1" evidence="11">
    <location>
        <begin position="66"/>
        <end position="149"/>
    </location>
</feature>
<dbReference type="InterPro" id="IPR036058">
    <property type="entry name" value="Kazal_dom_sf"/>
</dbReference>